<evidence type="ECO:0000256" key="3">
    <source>
        <dbReference type="ARBA" id="ARBA00022692"/>
    </source>
</evidence>
<keyword evidence="8" id="KW-0472">Membrane</keyword>
<gene>
    <name evidence="12" type="ORF">TL16_g10702</name>
</gene>
<evidence type="ECO:0000256" key="6">
    <source>
        <dbReference type="ARBA" id="ARBA00023055"/>
    </source>
</evidence>
<proteinExistence type="predicted"/>
<evidence type="ECO:0000256" key="8">
    <source>
        <dbReference type="ARBA" id="ARBA00023136"/>
    </source>
</evidence>
<protein>
    <recommendedName>
        <fullName evidence="11">SMP-LTD domain-containing protein</fullName>
    </recommendedName>
</protein>
<dbReference type="AlphaFoldDB" id="A0A9W7BFZ6"/>
<keyword evidence="2" id="KW-0813">Transport</keyword>
<sequence>MNATSWCSGFMSGFMFFGICLFGLLIKWPTSEERAEMLKEMEESRMPKVAKSLAHELLDDGRRSEVEKVSANTSTSPMIRRKSSTVSNEELHNEVFGKSPEKRGGNKGSEDLGEDLGEGNPNSADFNATEGIERSQSDFEEEKLEKERLESERVYNDLSFISNMSKTWAKQVGPNALKFLAEFVRVHKTYEANLKTLAQAAETISAIADTSIKVASEEGGEGEEEPSAESGKKRKLKRPPTPQPSSLVNSHDNSESIGWGAISYCLMTAATEQGQMAKTVSEGIQKKYQHLQMEQSHLQSRVEDETSAALKKRSEAKYALEQAKDRKAKAQAAVERLLSSVADSSAPTASKTTTMSGLIKKIGASREVNENKATDQSKKLFKKLQECEIEVKATEYYLEDMISKTSKKLPVFLEDLKLLSTTKAAAVKRLMKGLADALILNTTNIHESSRRLIADIESDSSLGGGFEVLVAEGERGVKEGKFDMHSESLCALIAMKPSALNIETTNKLKEAREAGDISIESAMWLNAFMGRVYRDASSSFKFQNHFEGLMSRAMNKGKKPRYVGALKCKDLKLAMTGADLEHDAAVDMDIMYRGSASAGSDVISFQIETKIWMSKTVFVPIKVTFKLVELSGLLRIGVRKEKSFISFLSNPHIKFNVKSEIGHSLYLKDAPFVERKIVSLVKKAIEKKLVWPSVMKIKLLWPKAWHPDLRGVPDDPESWGKSKAEYEEFLREKKEKELETRKVKEEVVEREEGGRKGGDKKAEVTVDALPPPAPLGASPTSARASPSTQIWRKFSEFRLNHGRLGSMDSMKNGAGGGRSRGVTRSLMRRF</sequence>
<feature type="region of interest" description="Disordered" evidence="10">
    <location>
        <begin position="805"/>
        <end position="830"/>
    </location>
</feature>
<dbReference type="Proteomes" id="UP001162640">
    <property type="component" value="Unassembled WGS sequence"/>
</dbReference>
<evidence type="ECO:0000256" key="10">
    <source>
        <dbReference type="SAM" id="MobiDB-lite"/>
    </source>
</evidence>
<evidence type="ECO:0000256" key="7">
    <source>
        <dbReference type="ARBA" id="ARBA00023121"/>
    </source>
</evidence>
<reference evidence="13" key="1">
    <citation type="journal article" date="2023" name="Commun. Biol.">
        <title>Genome analysis of Parmales, the sister group of diatoms, reveals the evolutionary specialization of diatoms from phago-mixotrophs to photoautotrophs.</title>
        <authorList>
            <person name="Ban H."/>
            <person name="Sato S."/>
            <person name="Yoshikawa S."/>
            <person name="Yamada K."/>
            <person name="Nakamura Y."/>
            <person name="Ichinomiya M."/>
            <person name="Sato N."/>
            <person name="Blanc-Mathieu R."/>
            <person name="Endo H."/>
            <person name="Kuwata A."/>
            <person name="Ogata H."/>
        </authorList>
    </citation>
    <scope>NUCLEOTIDE SEQUENCE [LARGE SCALE GENOMIC DNA]</scope>
</reference>
<evidence type="ECO:0000259" key="11">
    <source>
        <dbReference type="PROSITE" id="PS51847"/>
    </source>
</evidence>
<feature type="compositionally biased region" description="Low complexity" evidence="10">
    <location>
        <begin position="775"/>
        <end position="787"/>
    </location>
</feature>
<dbReference type="PROSITE" id="PS51847">
    <property type="entry name" value="SMP"/>
    <property type="match status" value="1"/>
</dbReference>
<keyword evidence="6" id="KW-0445">Lipid transport</keyword>
<evidence type="ECO:0000313" key="12">
    <source>
        <dbReference type="EMBL" id="GMH86947.1"/>
    </source>
</evidence>
<evidence type="ECO:0000313" key="13">
    <source>
        <dbReference type="Proteomes" id="UP001162640"/>
    </source>
</evidence>
<dbReference type="EMBL" id="BLQM01000385">
    <property type="protein sequence ID" value="GMH86947.1"/>
    <property type="molecule type" value="Genomic_DNA"/>
</dbReference>
<evidence type="ECO:0000256" key="4">
    <source>
        <dbReference type="ARBA" id="ARBA00022824"/>
    </source>
</evidence>
<comment type="caution">
    <text evidence="12">The sequence shown here is derived from an EMBL/GenBank/DDBJ whole genome shotgun (WGS) entry which is preliminary data.</text>
</comment>
<feature type="compositionally biased region" description="Acidic residues" evidence="10">
    <location>
        <begin position="218"/>
        <end position="227"/>
    </location>
</feature>
<keyword evidence="5" id="KW-1133">Transmembrane helix</keyword>
<dbReference type="InterPro" id="IPR027267">
    <property type="entry name" value="AH/BAR_dom_sf"/>
</dbReference>
<feature type="domain" description="SMP-LTD" evidence="11">
    <location>
        <begin position="518"/>
        <end position="700"/>
    </location>
</feature>
<feature type="region of interest" description="Disordered" evidence="10">
    <location>
        <begin position="748"/>
        <end position="787"/>
    </location>
</feature>
<feature type="region of interest" description="Disordered" evidence="10">
    <location>
        <begin position="61"/>
        <end position="142"/>
    </location>
</feature>
<organism evidence="12 13">
    <name type="scientific">Triparma laevis f. inornata</name>
    <dbReference type="NCBI Taxonomy" id="1714386"/>
    <lineage>
        <taxon>Eukaryota</taxon>
        <taxon>Sar</taxon>
        <taxon>Stramenopiles</taxon>
        <taxon>Ochrophyta</taxon>
        <taxon>Bolidophyceae</taxon>
        <taxon>Parmales</taxon>
        <taxon>Triparmaceae</taxon>
        <taxon>Triparma</taxon>
    </lineage>
</organism>
<evidence type="ECO:0000256" key="2">
    <source>
        <dbReference type="ARBA" id="ARBA00022448"/>
    </source>
</evidence>
<accession>A0A9W7BFZ6</accession>
<keyword evidence="3" id="KW-0812">Transmembrane</keyword>
<keyword evidence="7" id="KW-0446">Lipid-binding</keyword>
<comment type="subcellular location">
    <subcellularLocation>
        <location evidence="1">Endoplasmic reticulum membrane</location>
    </subcellularLocation>
</comment>
<dbReference type="GO" id="GO:0005789">
    <property type="term" value="C:endoplasmic reticulum membrane"/>
    <property type="evidence" value="ECO:0007669"/>
    <property type="project" value="UniProtKB-SubCell"/>
</dbReference>
<feature type="compositionally biased region" description="Basic and acidic residues" evidence="10">
    <location>
        <begin position="89"/>
        <end position="110"/>
    </location>
</feature>
<dbReference type="PANTHER" id="PTHR13466">
    <property type="entry name" value="TEX2 PROTEIN-RELATED"/>
    <property type="match status" value="1"/>
</dbReference>
<feature type="compositionally biased region" description="Basic and acidic residues" evidence="10">
    <location>
        <begin position="748"/>
        <end position="764"/>
    </location>
</feature>
<dbReference type="GO" id="GO:0006869">
    <property type="term" value="P:lipid transport"/>
    <property type="evidence" value="ECO:0007669"/>
    <property type="project" value="UniProtKB-KW"/>
</dbReference>
<name>A0A9W7BFZ6_9STRA</name>
<dbReference type="InterPro" id="IPR031468">
    <property type="entry name" value="SMP_LBD"/>
</dbReference>
<feature type="compositionally biased region" description="Basic and acidic residues" evidence="10">
    <location>
        <begin position="131"/>
        <end position="142"/>
    </location>
</feature>
<dbReference type="GO" id="GO:0008289">
    <property type="term" value="F:lipid binding"/>
    <property type="evidence" value="ECO:0007669"/>
    <property type="project" value="UniProtKB-KW"/>
</dbReference>
<evidence type="ECO:0000256" key="9">
    <source>
        <dbReference type="SAM" id="Coils"/>
    </source>
</evidence>
<feature type="coiled-coil region" evidence="9">
    <location>
        <begin position="313"/>
        <end position="340"/>
    </location>
</feature>
<feature type="region of interest" description="Disordered" evidence="10">
    <location>
        <begin position="215"/>
        <end position="253"/>
    </location>
</feature>
<dbReference type="Gene3D" id="1.20.1270.60">
    <property type="entry name" value="Arfaptin homology (AH) domain/BAR domain"/>
    <property type="match status" value="1"/>
</dbReference>
<evidence type="ECO:0000256" key="1">
    <source>
        <dbReference type="ARBA" id="ARBA00004586"/>
    </source>
</evidence>
<evidence type="ECO:0000256" key="5">
    <source>
        <dbReference type="ARBA" id="ARBA00022989"/>
    </source>
</evidence>
<keyword evidence="9" id="KW-0175">Coiled coil</keyword>
<keyword evidence="4" id="KW-0256">Endoplasmic reticulum</keyword>